<reference evidence="7" key="1">
    <citation type="submission" date="2015-08" db="EMBL/GenBank/DDBJ databases">
        <authorList>
            <person name="Babu N.S."/>
            <person name="Beckwith C.J."/>
            <person name="Beseler K.G."/>
            <person name="Brison A."/>
            <person name="Carone J.V."/>
            <person name="Caskin T.P."/>
            <person name="Diamond M."/>
            <person name="Durham M.E."/>
            <person name="Foxe J.M."/>
            <person name="Go M."/>
            <person name="Henderson B.A."/>
            <person name="Jones I.B."/>
            <person name="McGettigan J.A."/>
            <person name="Micheletti S.J."/>
            <person name="Nasrallah M.E."/>
            <person name="Ortiz D."/>
            <person name="Piller C.R."/>
            <person name="Privatt S.R."/>
            <person name="Schneider S.L."/>
            <person name="Sharp S."/>
            <person name="Smith T.C."/>
            <person name="Stanton J.D."/>
            <person name="Ullery H.E."/>
            <person name="Wilson R.J."/>
            <person name="Serrano M.G."/>
            <person name="Buck G."/>
            <person name="Lee V."/>
            <person name="Wang Y."/>
            <person name="Carvalho R."/>
            <person name="Voegtly L."/>
            <person name="Shi R."/>
            <person name="Duckworth R."/>
            <person name="Johnson A."/>
            <person name="Loviza R."/>
            <person name="Walstead R."/>
            <person name="Shah Z."/>
            <person name="Kiflezghi M."/>
            <person name="Wade K."/>
            <person name="Ball S.L."/>
            <person name="Bradley K.W."/>
            <person name="Asai D.J."/>
            <person name="Bowman C.A."/>
            <person name="Russell D.A."/>
            <person name="Pope W.H."/>
            <person name="Jacobs-Sera D."/>
            <person name="Hendrix R.W."/>
            <person name="Hatfull G.F."/>
        </authorList>
    </citation>
    <scope>NUCLEOTIDE SEQUENCE</scope>
</reference>
<comment type="subcellular location">
    <subcellularLocation>
        <location evidence="1">Nucleus</location>
    </subcellularLocation>
</comment>
<evidence type="ECO:0000256" key="2">
    <source>
        <dbReference type="ARBA" id="ARBA00008048"/>
    </source>
</evidence>
<dbReference type="PANTHER" id="PTHR13130">
    <property type="entry name" value="34 KDA TRANSCRIPTIONAL CO-ACTIVATOR-RELATED"/>
    <property type="match status" value="1"/>
</dbReference>
<name>A0A1D1ZNV5_AUXPR</name>
<dbReference type="GO" id="GO:0006357">
    <property type="term" value="P:regulation of transcription by RNA polymerase II"/>
    <property type="evidence" value="ECO:0007669"/>
    <property type="project" value="TreeGrafter"/>
</dbReference>
<keyword evidence="3" id="KW-0805">Transcription regulation</keyword>
<protein>
    <submittedName>
        <fullName evidence="7">Uncharacterized protein</fullName>
    </submittedName>
</protein>
<dbReference type="PANTHER" id="PTHR13130:SF4">
    <property type="entry name" value="MEDIATOR OF RNA POLYMERASE II TRANSCRIPTION SUBUNIT 27"/>
    <property type="match status" value="1"/>
</dbReference>
<evidence type="ECO:0000256" key="6">
    <source>
        <dbReference type="SAM" id="MobiDB-lite"/>
    </source>
</evidence>
<dbReference type="InterPro" id="IPR021627">
    <property type="entry name" value="Mediator_Med27"/>
</dbReference>
<evidence type="ECO:0000256" key="1">
    <source>
        <dbReference type="ARBA" id="ARBA00004123"/>
    </source>
</evidence>
<dbReference type="Pfam" id="PF11571">
    <property type="entry name" value="Med27"/>
    <property type="match status" value="1"/>
</dbReference>
<gene>
    <name evidence="7" type="ORF">g.11046</name>
</gene>
<evidence type="ECO:0000313" key="7">
    <source>
        <dbReference type="EMBL" id="JAT68413.1"/>
    </source>
</evidence>
<organism evidence="7">
    <name type="scientific">Auxenochlorella protothecoides</name>
    <name type="common">Green microalga</name>
    <name type="synonym">Chlorella protothecoides</name>
    <dbReference type="NCBI Taxonomy" id="3075"/>
    <lineage>
        <taxon>Eukaryota</taxon>
        <taxon>Viridiplantae</taxon>
        <taxon>Chlorophyta</taxon>
        <taxon>core chlorophytes</taxon>
        <taxon>Trebouxiophyceae</taxon>
        <taxon>Chlorellales</taxon>
        <taxon>Chlorellaceae</taxon>
        <taxon>Auxenochlorella</taxon>
    </lineage>
</organism>
<comment type="similarity">
    <text evidence="2">Belongs to the Mediator complex subunit 27 family.</text>
</comment>
<feature type="region of interest" description="Disordered" evidence="6">
    <location>
        <begin position="115"/>
        <end position="135"/>
    </location>
</feature>
<keyword evidence="5" id="KW-0539">Nucleus</keyword>
<proteinExistence type="inferred from homology"/>
<dbReference type="AlphaFoldDB" id="A0A1D1ZNV5"/>
<dbReference type="GO" id="GO:0016592">
    <property type="term" value="C:mediator complex"/>
    <property type="evidence" value="ECO:0007669"/>
    <property type="project" value="InterPro"/>
</dbReference>
<evidence type="ECO:0000256" key="3">
    <source>
        <dbReference type="ARBA" id="ARBA00023015"/>
    </source>
</evidence>
<feature type="non-terminal residue" evidence="7">
    <location>
        <position position="1"/>
    </location>
</feature>
<sequence length="329" mass="35244">DHRSACTGPSQSCQAVIRCMHRCSMNELILSLLSQLGTLRTLANELLDVLASPGKDRQTSIKQIISRGTESISTLKRLTKTLSPALDASSRAPDGPASASLLDRAWALHSGEELKDEQVEEEVHPAAEYPSRPGKNLSEVLDNLRALAYLGIRADALSVTGSHCEPDQARRVRLSMPGTFVALLGLPTPGGTAPIWATIVGHEEAQGALRRPWAGSRHAVFRAFTQLANGTVLHELRTGSAGVAPAETAIPTALETVVLWLASYSDLFSRPATSTRRLLQRDAASGALLPPLLRPHTLSWHRLGLAAMDPSQRTAEHASQSLAPILPAD</sequence>
<evidence type="ECO:0000256" key="5">
    <source>
        <dbReference type="ARBA" id="ARBA00023242"/>
    </source>
</evidence>
<accession>A0A1D1ZNV5</accession>
<dbReference type="EMBL" id="GDKF01010209">
    <property type="protein sequence ID" value="JAT68413.1"/>
    <property type="molecule type" value="Transcribed_RNA"/>
</dbReference>
<keyword evidence="4" id="KW-0804">Transcription</keyword>
<evidence type="ECO:0000256" key="4">
    <source>
        <dbReference type="ARBA" id="ARBA00023163"/>
    </source>
</evidence>
<feature type="compositionally biased region" description="Basic and acidic residues" evidence="6">
    <location>
        <begin position="115"/>
        <end position="125"/>
    </location>
</feature>
<dbReference type="GO" id="GO:0003713">
    <property type="term" value="F:transcription coactivator activity"/>
    <property type="evidence" value="ECO:0007669"/>
    <property type="project" value="TreeGrafter"/>
</dbReference>